<dbReference type="InterPro" id="IPR001387">
    <property type="entry name" value="Cro/C1-type_HTH"/>
</dbReference>
<evidence type="ECO:0000259" key="1">
    <source>
        <dbReference type="PROSITE" id="PS50943"/>
    </source>
</evidence>
<accession>A0A410E0T1</accession>
<dbReference type="OrthoDB" id="2005033at2"/>
<dbReference type="Pfam" id="PF13443">
    <property type="entry name" value="HTH_26"/>
    <property type="match status" value="1"/>
</dbReference>
<sequence length="71" mass="8132">MQLTMGEKIRILIKRKNITISELARLIGTTNQNLSNKLSRDNFSEKELQQIAEALGCKFEGFFVFENGNKI</sequence>
<dbReference type="PROSITE" id="PS50943">
    <property type="entry name" value="HTH_CROC1"/>
    <property type="match status" value="1"/>
</dbReference>
<dbReference type="KEGG" id="cmah:C1I91_26745"/>
<reference evidence="2 3" key="1">
    <citation type="submission" date="2018-01" db="EMBL/GenBank/DDBJ databases">
        <title>Genome Sequencing and Assembly of Anaerobacter polyendosporus strain CT4.</title>
        <authorList>
            <person name="Tachaapaikoon C."/>
            <person name="Sutheeworapong S."/>
            <person name="Jenjaroenpun P."/>
            <person name="Wongsurawat T."/>
            <person name="Nookeaw I."/>
            <person name="Cheawchanlertfa P."/>
            <person name="Kosugi A."/>
            <person name="Cheevadhanarak S."/>
            <person name="Ratanakhanokchai K."/>
        </authorList>
    </citation>
    <scope>NUCLEOTIDE SEQUENCE [LARGE SCALE GENOMIC DNA]</scope>
    <source>
        <strain evidence="2 3">CT4</strain>
    </source>
</reference>
<evidence type="ECO:0000313" key="3">
    <source>
        <dbReference type="Proteomes" id="UP000286268"/>
    </source>
</evidence>
<feature type="domain" description="HTH cro/C1-type" evidence="1">
    <location>
        <begin position="9"/>
        <end position="62"/>
    </location>
</feature>
<dbReference type="CDD" id="cd00093">
    <property type="entry name" value="HTH_XRE"/>
    <property type="match status" value="1"/>
</dbReference>
<dbReference type="SUPFAM" id="SSF47413">
    <property type="entry name" value="lambda repressor-like DNA-binding domains"/>
    <property type="match status" value="1"/>
</dbReference>
<dbReference type="SMART" id="SM00530">
    <property type="entry name" value="HTH_XRE"/>
    <property type="match status" value="1"/>
</dbReference>
<evidence type="ECO:0000313" key="2">
    <source>
        <dbReference type="EMBL" id="QAA34950.1"/>
    </source>
</evidence>
<dbReference type="RefSeq" id="WP_128215649.1">
    <property type="nucleotide sequence ID" value="NZ_CP025746.1"/>
</dbReference>
<dbReference type="EMBL" id="CP025746">
    <property type="protein sequence ID" value="QAA34950.1"/>
    <property type="molecule type" value="Genomic_DNA"/>
</dbReference>
<protein>
    <submittedName>
        <fullName evidence="2">Transcriptional regulator</fullName>
    </submittedName>
</protein>
<gene>
    <name evidence="2" type="ORF">C1I91_26745</name>
</gene>
<proteinExistence type="predicted"/>
<dbReference type="GO" id="GO:0003677">
    <property type="term" value="F:DNA binding"/>
    <property type="evidence" value="ECO:0007669"/>
    <property type="project" value="InterPro"/>
</dbReference>
<dbReference type="Proteomes" id="UP000286268">
    <property type="component" value="Chromosome"/>
</dbReference>
<dbReference type="InterPro" id="IPR010982">
    <property type="entry name" value="Lambda_DNA-bd_dom_sf"/>
</dbReference>
<keyword evidence="3" id="KW-1185">Reference proteome</keyword>
<dbReference type="AlphaFoldDB" id="A0A410E0T1"/>
<name>A0A410E0T1_9CLOT</name>
<dbReference type="Gene3D" id="1.10.260.40">
    <property type="entry name" value="lambda repressor-like DNA-binding domains"/>
    <property type="match status" value="1"/>
</dbReference>
<organism evidence="2 3">
    <name type="scientific">Clostridium manihotivorum</name>
    <dbReference type="NCBI Taxonomy" id="2320868"/>
    <lineage>
        <taxon>Bacteria</taxon>
        <taxon>Bacillati</taxon>
        <taxon>Bacillota</taxon>
        <taxon>Clostridia</taxon>
        <taxon>Eubacteriales</taxon>
        <taxon>Clostridiaceae</taxon>
        <taxon>Clostridium</taxon>
    </lineage>
</organism>